<evidence type="ECO:0000259" key="5">
    <source>
        <dbReference type="PROSITE" id="PS51755"/>
    </source>
</evidence>
<evidence type="ECO:0000256" key="1">
    <source>
        <dbReference type="ARBA" id="ARBA00023125"/>
    </source>
</evidence>
<dbReference type="PROSITE" id="PS50110">
    <property type="entry name" value="RESPONSE_REGULATORY"/>
    <property type="match status" value="1"/>
</dbReference>
<reference evidence="6 7" key="1">
    <citation type="submission" date="2019-05" db="EMBL/GenBank/DDBJ databases">
        <title>Arcobacter cibarius and Arcobacter thereius providing challenges in identification an antibiotic susceptibility and Quinolone resistance.</title>
        <authorList>
            <person name="Busch A."/>
            <person name="Hanel I."/>
            <person name="Hotzel H."/>
            <person name="Tomaso H."/>
        </authorList>
    </citation>
    <scope>NUCLEOTIDE SEQUENCE [LARGE SCALE GENOMIC DNA]</scope>
    <source>
        <strain evidence="6 7">16CS0831-2</strain>
    </source>
</reference>
<dbReference type="PROSITE" id="PS51755">
    <property type="entry name" value="OMPR_PHOB"/>
    <property type="match status" value="1"/>
</dbReference>
<evidence type="ECO:0000259" key="4">
    <source>
        <dbReference type="PROSITE" id="PS50110"/>
    </source>
</evidence>
<dbReference type="CDD" id="cd00383">
    <property type="entry name" value="trans_reg_C"/>
    <property type="match status" value="1"/>
</dbReference>
<feature type="domain" description="Response regulatory" evidence="4">
    <location>
        <begin position="5"/>
        <end position="120"/>
    </location>
</feature>
<dbReference type="InterPro" id="IPR039420">
    <property type="entry name" value="WalR-like"/>
</dbReference>
<gene>
    <name evidence="6" type="ORF">FE247_01935</name>
</gene>
<evidence type="ECO:0000313" key="6">
    <source>
        <dbReference type="EMBL" id="TLT01264.1"/>
    </source>
</evidence>
<dbReference type="InterPro" id="IPR001867">
    <property type="entry name" value="OmpR/PhoB-type_DNA-bd"/>
</dbReference>
<evidence type="ECO:0000256" key="3">
    <source>
        <dbReference type="PROSITE-ProRule" id="PRU01091"/>
    </source>
</evidence>
<dbReference type="SMART" id="SM00448">
    <property type="entry name" value="REC"/>
    <property type="match status" value="1"/>
</dbReference>
<name>A0ABY2V8D4_9BACT</name>
<proteinExistence type="predicted"/>
<dbReference type="PANTHER" id="PTHR48111:SF73">
    <property type="entry name" value="ALKALINE PHOSPHATASE SYNTHESIS TRANSCRIPTIONAL REGULATORY PROTEIN PHOP"/>
    <property type="match status" value="1"/>
</dbReference>
<dbReference type="SUPFAM" id="SSF46894">
    <property type="entry name" value="C-terminal effector domain of the bipartite response regulators"/>
    <property type="match status" value="1"/>
</dbReference>
<accession>A0ABY2V8D4</accession>
<keyword evidence="7" id="KW-1185">Reference proteome</keyword>
<feature type="domain" description="OmpR/PhoB-type" evidence="5">
    <location>
        <begin position="127"/>
        <end position="224"/>
    </location>
</feature>
<dbReference type="Pfam" id="PF00072">
    <property type="entry name" value="Response_reg"/>
    <property type="match status" value="1"/>
</dbReference>
<dbReference type="Pfam" id="PF00486">
    <property type="entry name" value="Trans_reg_C"/>
    <property type="match status" value="1"/>
</dbReference>
<comment type="caution">
    <text evidence="6">The sequence shown here is derived from an EMBL/GenBank/DDBJ whole genome shotgun (WGS) entry which is preliminary data.</text>
</comment>
<dbReference type="Gene3D" id="1.10.10.10">
    <property type="entry name" value="Winged helix-like DNA-binding domain superfamily/Winged helix DNA-binding domain"/>
    <property type="match status" value="1"/>
</dbReference>
<keyword evidence="2" id="KW-0597">Phosphoprotein</keyword>
<dbReference type="SUPFAM" id="SSF52172">
    <property type="entry name" value="CheY-like"/>
    <property type="match status" value="1"/>
</dbReference>
<dbReference type="InterPro" id="IPR016032">
    <property type="entry name" value="Sig_transdc_resp-reg_C-effctor"/>
</dbReference>
<feature type="DNA-binding region" description="OmpR/PhoB-type" evidence="3">
    <location>
        <begin position="127"/>
        <end position="224"/>
    </location>
</feature>
<keyword evidence="1 3" id="KW-0238">DNA-binding</keyword>
<feature type="modified residue" description="4-aspartylphosphate" evidence="2">
    <location>
        <position position="55"/>
    </location>
</feature>
<dbReference type="Gene3D" id="6.10.250.690">
    <property type="match status" value="1"/>
</dbReference>
<dbReference type="InterPro" id="IPR011006">
    <property type="entry name" value="CheY-like_superfamily"/>
</dbReference>
<sequence length="224" mass="25972">MMNNTVLIIEDEEDLLELLEFTLQKEGYETIGFLSITSQVKKILDEEKIDLILIDRNLPNIEGTTFVKEIRNSGYQNPVIYLTAKDKPTDILDGFEAYADDYITKPFNINELLARIKAVIKRSNKECDTLKVKDILYNFANKSFSIDDKLLDLTHLEHNLLLEFLKNQNILLSREHLLENIWKDSIDKQEKTVNVAIKRLKDKIDPDGSKNYIKAVRGEGYIFC</sequence>
<dbReference type="Gene3D" id="3.40.50.2300">
    <property type="match status" value="1"/>
</dbReference>
<protein>
    <submittedName>
        <fullName evidence="6">Response regulator transcription factor</fullName>
    </submittedName>
</protein>
<organism evidence="6 7">
    <name type="scientific">Aliarcobacter cibarius</name>
    <dbReference type="NCBI Taxonomy" id="255507"/>
    <lineage>
        <taxon>Bacteria</taxon>
        <taxon>Pseudomonadati</taxon>
        <taxon>Campylobacterota</taxon>
        <taxon>Epsilonproteobacteria</taxon>
        <taxon>Campylobacterales</taxon>
        <taxon>Arcobacteraceae</taxon>
        <taxon>Aliarcobacter</taxon>
    </lineage>
</organism>
<evidence type="ECO:0000256" key="2">
    <source>
        <dbReference type="PROSITE-ProRule" id="PRU00169"/>
    </source>
</evidence>
<dbReference type="EMBL" id="VBUC01000003">
    <property type="protein sequence ID" value="TLT01264.1"/>
    <property type="molecule type" value="Genomic_DNA"/>
</dbReference>
<dbReference type="InterPro" id="IPR001789">
    <property type="entry name" value="Sig_transdc_resp-reg_receiver"/>
</dbReference>
<dbReference type="Proteomes" id="UP000305417">
    <property type="component" value="Unassembled WGS sequence"/>
</dbReference>
<evidence type="ECO:0000313" key="7">
    <source>
        <dbReference type="Proteomes" id="UP000305417"/>
    </source>
</evidence>
<dbReference type="InterPro" id="IPR036388">
    <property type="entry name" value="WH-like_DNA-bd_sf"/>
</dbReference>
<dbReference type="SMART" id="SM00862">
    <property type="entry name" value="Trans_reg_C"/>
    <property type="match status" value="1"/>
</dbReference>
<dbReference type="PANTHER" id="PTHR48111">
    <property type="entry name" value="REGULATOR OF RPOS"/>
    <property type="match status" value="1"/>
</dbReference>